<evidence type="ECO:0000256" key="1">
    <source>
        <dbReference type="SAM" id="MobiDB-lite"/>
    </source>
</evidence>
<keyword evidence="4" id="KW-1185">Reference proteome</keyword>
<evidence type="ECO:0008006" key="5">
    <source>
        <dbReference type="Google" id="ProtNLM"/>
    </source>
</evidence>
<dbReference type="Proteomes" id="UP000490800">
    <property type="component" value="Unassembled WGS sequence"/>
</dbReference>
<accession>A0A7X3FJM6</accession>
<sequence>MYKTFMTLSAAALLLTACGSNDTDIRNTESTEENQQQSGQTADVQEDSQGNNQPKEEIQRPSEESVNQEKWSSLPEYAAIIQQIGGKDYQFKTVTDNEGERVLFIEQDGKERYKSIYVKKTKRLKIIQLDREGQIFNEVLQ</sequence>
<protein>
    <recommendedName>
        <fullName evidence="5">Lipoprotein</fullName>
    </recommendedName>
</protein>
<feature type="region of interest" description="Disordered" evidence="1">
    <location>
        <begin position="24"/>
        <end position="71"/>
    </location>
</feature>
<name>A0A7X3FJM6_9BACL</name>
<proteinExistence type="predicted"/>
<dbReference type="AlphaFoldDB" id="A0A7X3FJM6"/>
<feature type="compositionally biased region" description="Basic and acidic residues" evidence="1">
    <location>
        <begin position="54"/>
        <end position="63"/>
    </location>
</feature>
<feature type="signal peptide" evidence="2">
    <location>
        <begin position="1"/>
        <end position="22"/>
    </location>
</feature>
<dbReference type="RefSeq" id="WP_157336968.1">
    <property type="nucleotide sequence ID" value="NZ_RHLK01000009.1"/>
</dbReference>
<dbReference type="EMBL" id="RHLK01000009">
    <property type="protein sequence ID" value="MVP00974.1"/>
    <property type="molecule type" value="Genomic_DNA"/>
</dbReference>
<feature type="compositionally biased region" description="Polar residues" evidence="1">
    <location>
        <begin position="33"/>
        <end position="53"/>
    </location>
</feature>
<feature type="chain" id="PRO_5030629902" description="Lipoprotein" evidence="2">
    <location>
        <begin position="23"/>
        <end position="141"/>
    </location>
</feature>
<evidence type="ECO:0000313" key="4">
    <source>
        <dbReference type="Proteomes" id="UP000490800"/>
    </source>
</evidence>
<organism evidence="3 4">
    <name type="scientific">Paenibacillus lutrae</name>
    <dbReference type="NCBI Taxonomy" id="2078573"/>
    <lineage>
        <taxon>Bacteria</taxon>
        <taxon>Bacillati</taxon>
        <taxon>Bacillota</taxon>
        <taxon>Bacilli</taxon>
        <taxon>Bacillales</taxon>
        <taxon>Paenibacillaceae</taxon>
        <taxon>Paenibacillus</taxon>
    </lineage>
</organism>
<gene>
    <name evidence="3" type="ORF">EDM21_15840</name>
</gene>
<reference evidence="3 4" key="1">
    <citation type="journal article" date="2019" name="Microorganisms">
        <title>Paenibacillus lutrae sp. nov., A Chitinolytic Species Isolated from A River Otter in Castril Natural Park, Granada, Spain.</title>
        <authorList>
            <person name="Rodriguez M."/>
            <person name="Reina J.C."/>
            <person name="Bejar V."/>
            <person name="Llamas I."/>
        </authorList>
    </citation>
    <scope>NUCLEOTIDE SEQUENCE [LARGE SCALE GENOMIC DNA]</scope>
    <source>
        <strain evidence="3 4">N10</strain>
    </source>
</reference>
<evidence type="ECO:0000256" key="2">
    <source>
        <dbReference type="SAM" id="SignalP"/>
    </source>
</evidence>
<comment type="caution">
    <text evidence="3">The sequence shown here is derived from an EMBL/GenBank/DDBJ whole genome shotgun (WGS) entry which is preliminary data.</text>
</comment>
<dbReference type="PROSITE" id="PS51257">
    <property type="entry name" value="PROKAR_LIPOPROTEIN"/>
    <property type="match status" value="1"/>
</dbReference>
<keyword evidence="2" id="KW-0732">Signal</keyword>
<evidence type="ECO:0000313" key="3">
    <source>
        <dbReference type="EMBL" id="MVP00974.1"/>
    </source>
</evidence>
<dbReference type="OrthoDB" id="2168541at2"/>